<dbReference type="SUPFAM" id="SSF51905">
    <property type="entry name" value="FAD/NAD(P)-binding domain"/>
    <property type="match status" value="1"/>
</dbReference>
<feature type="domain" description="FAD dependent oxidoreductase" evidence="2">
    <location>
        <begin position="5"/>
        <end position="397"/>
    </location>
</feature>
<evidence type="ECO:0000313" key="4">
    <source>
        <dbReference type="Proteomes" id="UP000187251"/>
    </source>
</evidence>
<protein>
    <submittedName>
        <fullName evidence="3">Amino acid dehydrogenase</fullName>
    </submittedName>
</protein>
<dbReference type="PANTHER" id="PTHR13847:SF289">
    <property type="entry name" value="GLYCINE OXIDASE"/>
    <property type="match status" value="1"/>
</dbReference>
<dbReference type="Pfam" id="PF01266">
    <property type="entry name" value="DAO"/>
    <property type="match status" value="1"/>
</dbReference>
<dbReference type="OrthoDB" id="18526at2"/>
<keyword evidence="1" id="KW-0560">Oxidoreductase</keyword>
<sequence>MGKQVIVLGAGIVGVCCALELLRRGLDVTLVDRQAPGLETSAGNAGVLARSSLMPFNHPGLWRQLPRLLRNDTVQFRYRASYLARNLGWAAGFLARARPSVFHETTAALDDLIRLSATEHLRLLDEAGARRRLRDSGWIFLFRGEQAWQAGVVARDAYARHDVPTQALAPAELAQLEPALAPIFPRALWIQGSYSVDDPAAVTTAYAELFQRSGGTLRRLRATAIRRDGGRGWIVQGDTGSDTLTAPDLVVALGPWSKELLKTTGIDLPLAFERGYHMHYGAVDGPALGRPIYDTGGGYVLSPMARGLRLTTGVELDERDAPPRPLQLDLAEARAREAVGLGPRLDPQPWLGRRPTLPDSRPMIGQAPRHPGLWLALGHQHIGFSTAPGTARILGELMCEAGDPARHAAFRPGRFI</sequence>
<dbReference type="EMBL" id="MJMN01000008">
    <property type="protein sequence ID" value="OMG90064.1"/>
    <property type="molecule type" value="Genomic_DNA"/>
</dbReference>
<dbReference type="InterPro" id="IPR006076">
    <property type="entry name" value="FAD-dep_OxRdtase"/>
</dbReference>
<reference evidence="3 4" key="1">
    <citation type="submission" date="2016-09" db="EMBL/GenBank/DDBJ databases">
        <title>Phylogenomics of Achromobacter.</title>
        <authorList>
            <person name="Jeukens J."/>
            <person name="Freschi L."/>
            <person name="Vincent A.T."/>
            <person name="Emond-Rheault J.-G."/>
            <person name="Kukavica-Ibrulj I."/>
            <person name="Charette S.J."/>
            <person name="Levesque R.C."/>
        </authorList>
    </citation>
    <scope>NUCLEOTIDE SEQUENCE [LARGE SCALE GENOMIC DNA]</scope>
    <source>
        <strain evidence="3 4">AUS488</strain>
    </source>
</reference>
<dbReference type="Gene3D" id="3.50.50.60">
    <property type="entry name" value="FAD/NAD(P)-binding domain"/>
    <property type="match status" value="2"/>
</dbReference>
<evidence type="ECO:0000256" key="1">
    <source>
        <dbReference type="ARBA" id="ARBA00023002"/>
    </source>
</evidence>
<dbReference type="AlphaFoldDB" id="A0A1R1JWJ9"/>
<organism evidence="3 4">
    <name type="scientific">Alcaligenes xylosoxydans xylosoxydans</name>
    <name type="common">Achromobacter xylosoxidans</name>
    <dbReference type="NCBI Taxonomy" id="85698"/>
    <lineage>
        <taxon>Bacteria</taxon>
        <taxon>Pseudomonadati</taxon>
        <taxon>Pseudomonadota</taxon>
        <taxon>Betaproteobacteria</taxon>
        <taxon>Burkholderiales</taxon>
        <taxon>Alcaligenaceae</taxon>
        <taxon>Achromobacter</taxon>
    </lineage>
</organism>
<dbReference type="GO" id="GO:0016491">
    <property type="term" value="F:oxidoreductase activity"/>
    <property type="evidence" value="ECO:0007669"/>
    <property type="project" value="UniProtKB-KW"/>
</dbReference>
<accession>A0A1R1JWJ9</accession>
<dbReference type="RefSeq" id="WP_076410636.1">
    <property type="nucleotide sequence ID" value="NZ_AP028040.1"/>
</dbReference>
<dbReference type="Gene3D" id="3.30.9.10">
    <property type="entry name" value="D-Amino Acid Oxidase, subunit A, domain 2"/>
    <property type="match status" value="1"/>
</dbReference>
<dbReference type="GO" id="GO:0005737">
    <property type="term" value="C:cytoplasm"/>
    <property type="evidence" value="ECO:0007669"/>
    <property type="project" value="TreeGrafter"/>
</dbReference>
<dbReference type="PANTHER" id="PTHR13847">
    <property type="entry name" value="SARCOSINE DEHYDROGENASE-RELATED"/>
    <property type="match status" value="1"/>
</dbReference>
<proteinExistence type="predicted"/>
<name>A0A1R1JWJ9_ALCXX</name>
<comment type="caution">
    <text evidence="3">The sequence shown here is derived from an EMBL/GenBank/DDBJ whole genome shotgun (WGS) entry which is preliminary data.</text>
</comment>
<evidence type="ECO:0000259" key="2">
    <source>
        <dbReference type="Pfam" id="PF01266"/>
    </source>
</evidence>
<evidence type="ECO:0000313" key="3">
    <source>
        <dbReference type="EMBL" id="OMG90064.1"/>
    </source>
</evidence>
<gene>
    <name evidence="3" type="ORF">BIZ92_22620</name>
</gene>
<dbReference type="InterPro" id="IPR036188">
    <property type="entry name" value="FAD/NAD-bd_sf"/>
</dbReference>
<dbReference type="Proteomes" id="UP000187251">
    <property type="component" value="Unassembled WGS sequence"/>
</dbReference>